<dbReference type="GO" id="GO:0004222">
    <property type="term" value="F:metalloendopeptidase activity"/>
    <property type="evidence" value="ECO:0007669"/>
    <property type="project" value="InterPro"/>
</dbReference>
<keyword evidence="2 7" id="KW-0540">Nuclease</keyword>
<dbReference type="GO" id="GO:0008270">
    <property type="term" value="F:zinc ion binding"/>
    <property type="evidence" value="ECO:0007669"/>
    <property type="project" value="UniProtKB-UniRule"/>
</dbReference>
<evidence type="ECO:0000256" key="4">
    <source>
        <dbReference type="ARBA" id="ARBA00022759"/>
    </source>
</evidence>
<dbReference type="EC" id="3.1.-.-" evidence="7"/>
<dbReference type="AlphaFoldDB" id="A0A7M2WTR3"/>
<protein>
    <recommendedName>
        <fullName evidence="7">Endoribonuclease YbeY</fullName>
        <ecNumber evidence="7">3.1.-.-</ecNumber>
    </recommendedName>
</protein>
<feature type="binding site" evidence="7">
    <location>
        <position position="124"/>
    </location>
    <ligand>
        <name>Zn(2+)</name>
        <dbReference type="ChEBI" id="CHEBI:29105"/>
        <note>catalytic</note>
    </ligand>
</feature>
<evidence type="ECO:0000256" key="5">
    <source>
        <dbReference type="ARBA" id="ARBA00022801"/>
    </source>
</evidence>
<evidence type="ECO:0000313" key="9">
    <source>
        <dbReference type="Proteomes" id="UP000593765"/>
    </source>
</evidence>
<dbReference type="GO" id="GO:0005737">
    <property type="term" value="C:cytoplasm"/>
    <property type="evidence" value="ECO:0007669"/>
    <property type="project" value="UniProtKB-SubCell"/>
</dbReference>
<keyword evidence="7" id="KW-0963">Cytoplasm</keyword>
<dbReference type="InterPro" id="IPR023091">
    <property type="entry name" value="MetalPrtase_cat_dom_sf_prd"/>
</dbReference>
<evidence type="ECO:0000256" key="6">
    <source>
        <dbReference type="ARBA" id="ARBA00022833"/>
    </source>
</evidence>
<dbReference type="GO" id="GO:0004521">
    <property type="term" value="F:RNA endonuclease activity"/>
    <property type="evidence" value="ECO:0007669"/>
    <property type="project" value="UniProtKB-UniRule"/>
</dbReference>
<evidence type="ECO:0000313" key="8">
    <source>
        <dbReference type="EMBL" id="QOV88876.1"/>
    </source>
</evidence>
<sequence>MPRKPSAARSVRTAKSKLHLELSAAVGKDLVPFLRKHLRAAHAELRKPLVELSLALVGDKAMADLHQQFMGIAGPTDVLTFPLDEDSRGRVMAGEVVVCIPEARRRAKTEGTELRHEVLLYALHGMLHLCGYDDLTPADYKKMHRTEDRILAAIGIGAVFERTAGPAKKRVTR</sequence>
<dbReference type="RefSeq" id="WP_206291884.1">
    <property type="nucleotide sequence ID" value="NZ_CP063458.1"/>
</dbReference>
<name>A0A7M2WTR3_9BACT</name>
<comment type="function">
    <text evidence="7">Single strand-specific metallo-endoribonuclease involved in late-stage 70S ribosome quality control and in maturation of the 3' terminus of the 16S rRNA.</text>
</comment>
<keyword evidence="3 7" id="KW-0479">Metal-binding</keyword>
<proteinExistence type="inferred from homology"/>
<keyword evidence="7" id="KW-0698">rRNA processing</keyword>
<dbReference type="NCBIfam" id="TIGR00043">
    <property type="entry name" value="rRNA maturation RNase YbeY"/>
    <property type="match status" value="1"/>
</dbReference>
<dbReference type="KEGG" id="hbs:IPV69_22020"/>
<dbReference type="EMBL" id="CP063458">
    <property type="protein sequence ID" value="QOV88876.1"/>
    <property type="molecule type" value="Genomic_DNA"/>
</dbReference>
<comment type="similarity">
    <text evidence="1 7">Belongs to the endoribonuclease YbeY family.</text>
</comment>
<reference evidence="8 9" key="1">
    <citation type="submission" date="2020-10" db="EMBL/GenBank/DDBJ databases">
        <title>Wide distribution of Phycisphaera-like planctomycetes from WD2101 soil group in peatlands and genome analysis of the first cultivated representative.</title>
        <authorList>
            <person name="Dedysh S.N."/>
            <person name="Beletsky A.V."/>
            <person name="Ivanova A."/>
            <person name="Kulichevskaya I.S."/>
            <person name="Suzina N.E."/>
            <person name="Philippov D.A."/>
            <person name="Rakitin A.L."/>
            <person name="Mardanov A.V."/>
            <person name="Ravin N.V."/>
        </authorList>
    </citation>
    <scope>NUCLEOTIDE SEQUENCE [LARGE SCALE GENOMIC DNA]</scope>
    <source>
        <strain evidence="8 9">M1803</strain>
    </source>
</reference>
<keyword evidence="9" id="KW-1185">Reference proteome</keyword>
<keyword evidence="6 7" id="KW-0862">Zinc</keyword>
<dbReference type="PANTHER" id="PTHR46986:SF1">
    <property type="entry name" value="ENDORIBONUCLEASE YBEY, CHLOROPLASTIC"/>
    <property type="match status" value="1"/>
</dbReference>
<organism evidence="8 9">
    <name type="scientific">Humisphaera borealis</name>
    <dbReference type="NCBI Taxonomy" id="2807512"/>
    <lineage>
        <taxon>Bacteria</taxon>
        <taxon>Pseudomonadati</taxon>
        <taxon>Planctomycetota</taxon>
        <taxon>Phycisphaerae</taxon>
        <taxon>Tepidisphaerales</taxon>
        <taxon>Tepidisphaeraceae</taxon>
        <taxon>Humisphaera</taxon>
    </lineage>
</organism>
<dbReference type="Pfam" id="PF02130">
    <property type="entry name" value="YbeY"/>
    <property type="match status" value="1"/>
</dbReference>
<comment type="cofactor">
    <cofactor evidence="7">
        <name>Zn(2+)</name>
        <dbReference type="ChEBI" id="CHEBI:29105"/>
    </cofactor>
    <text evidence="7">Binds 1 zinc ion.</text>
</comment>
<feature type="binding site" evidence="7">
    <location>
        <position position="128"/>
    </location>
    <ligand>
        <name>Zn(2+)</name>
        <dbReference type="ChEBI" id="CHEBI:29105"/>
        <note>catalytic</note>
    </ligand>
</feature>
<keyword evidence="7" id="KW-0690">Ribosome biogenesis</keyword>
<dbReference type="Gene3D" id="3.40.390.30">
    <property type="entry name" value="Metalloproteases ('zincins'), catalytic domain"/>
    <property type="match status" value="1"/>
</dbReference>
<feature type="binding site" evidence="7">
    <location>
        <position position="134"/>
    </location>
    <ligand>
        <name>Zn(2+)</name>
        <dbReference type="ChEBI" id="CHEBI:29105"/>
        <note>catalytic</note>
    </ligand>
</feature>
<evidence type="ECO:0000256" key="1">
    <source>
        <dbReference type="ARBA" id="ARBA00010875"/>
    </source>
</evidence>
<evidence type="ECO:0000256" key="2">
    <source>
        <dbReference type="ARBA" id="ARBA00022722"/>
    </source>
</evidence>
<keyword evidence="5 7" id="KW-0378">Hydrolase</keyword>
<comment type="subcellular location">
    <subcellularLocation>
        <location evidence="7">Cytoplasm</location>
    </subcellularLocation>
</comment>
<dbReference type="SUPFAM" id="SSF55486">
    <property type="entry name" value="Metalloproteases ('zincins'), catalytic domain"/>
    <property type="match status" value="1"/>
</dbReference>
<dbReference type="InterPro" id="IPR002036">
    <property type="entry name" value="YbeY"/>
</dbReference>
<accession>A0A7M2WTR3</accession>
<keyword evidence="4 7" id="KW-0255">Endonuclease</keyword>
<evidence type="ECO:0000256" key="3">
    <source>
        <dbReference type="ARBA" id="ARBA00022723"/>
    </source>
</evidence>
<evidence type="ECO:0000256" key="7">
    <source>
        <dbReference type="HAMAP-Rule" id="MF_00009"/>
    </source>
</evidence>
<dbReference type="Proteomes" id="UP000593765">
    <property type="component" value="Chromosome"/>
</dbReference>
<dbReference type="HAMAP" id="MF_00009">
    <property type="entry name" value="Endoribonucl_YbeY"/>
    <property type="match status" value="1"/>
</dbReference>
<gene>
    <name evidence="7 8" type="primary">ybeY</name>
    <name evidence="8" type="ORF">IPV69_22020</name>
</gene>
<dbReference type="GO" id="GO:0006364">
    <property type="term" value="P:rRNA processing"/>
    <property type="evidence" value="ECO:0007669"/>
    <property type="project" value="UniProtKB-UniRule"/>
</dbReference>
<dbReference type="PANTHER" id="PTHR46986">
    <property type="entry name" value="ENDORIBONUCLEASE YBEY, CHLOROPLASTIC"/>
    <property type="match status" value="1"/>
</dbReference>